<comment type="caution">
    <text evidence="2">The sequence shown here is derived from an EMBL/GenBank/DDBJ whole genome shotgun (WGS) entry which is preliminary data.</text>
</comment>
<reference evidence="2 3" key="1">
    <citation type="journal article" date="2015" name="Genome Announc.">
        <title>Expanding the biotechnology potential of lactobacilli through comparative genomics of 213 strains and associated genera.</title>
        <authorList>
            <person name="Sun Z."/>
            <person name="Harris H.M."/>
            <person name="McCann A."/>
            <person name="Guo C."/>
            <person name="Argimon S."/>
            <person name="Zhang W."/>
            <person name="Yang X."/>
            <person name="Jeffery I.B."/>
            <person name="Cooney J.C."/>
            <person name="Kagawa T.F."/>
            <person name="Liu W."/>
            <person name="Song Y."/>
            <person name="Salvetti E."/>
            <person name="Wrobel A."/>
            <person name="Rasinkangas P."/>
            <person name="Parkhill J."/>
            <person name="Rea M.C."/>
            <person name="O'Sullivan O."/>
            <person name="Ritari J."/>
            <person name="Douillard F.P."/>
            <person name="Paul Ross R."/>
            <person name="Yang R."/>
            <person name="Briner A.E."/>
            <person name="Felis G.E."/>
            <person name="de Vos W.M."/>
            <person name="Barrangou R."/>
            <person name="Klaenhammer T.R."/>
            <person name="Caufield P.W."/>
            <person name="Cui Y."/>
            <person name="Zhang H."/>
            <person name="O'Toole P.W."/>
        </authorList>
    </citation>
    <scope>NUCLEOTIDE SEQUENCE [LARGE SCALE GENOMIC DNA]</scope>
    <source>
        <strain evidence="2 3">NBRC 103219</strain>
    </source>
</reference>
<dbReference type="AlphaFoldDB" id="A0A0R2LCL3"/>
<evidence type="ECO:0000313" key="2">
    <source>
        <dbReference type="EMBL" id="KRN96778.1"/>
    </source>
</evidence>
<protein>
    <submittedName>
        <fullName evidence="2">Uncharacterized protein</fullName>
    </submittedName>
</protein>
<sequence length="341" mass="38723">MIIIVLFGFILHDRKTSLLKKADVKVEFGGYNDSGYMSYDRDKLAKAEMKIFTDKAKMSDYWTKELLKDPDELAEPENFDDSESMSSKDKDKMAKIYQWQKGTKINESSNGNLKNGQKVIIAIKTSDDKTNPLKSESKTYKVKGLKKVKNLNVSSFTKKLRLKVRGTNTHGYFDTVKANSSTPKVVSKHVEDTFKANHNGGLKNGDKVKTTERKIADDLNRYSDKYNFIGRKNAHVILTIDNLPTNKKNVKNLSSFIDELDELHHGDELVHVVFDQGKKSLSLIYNHGDGQYLTDNYSGVVLKEGKLKKSSSFTSYPQRRDNKDPYDDTSSSGKIYDISLK</sequence>
<evidence type="ECO:0000313" key="3">
    <source>
        <dbReference type="Proteomes" id="UP000051886"/>
    </source>
</evidence>
<evidence type="ECO:0000256" key="1">
    <source>
        <dbReference type="SAM" id="MobiDB-lite"/>
    </source>
</evidence>
<accession>A0A0R2LCL3</accession>
<gene>
    <name evidence="2" type="ORF">IV66_GL000640</name>
</gene>
<feature type="region of interest" description="Disordered" evidence="1">
    <location>
        <begin position="311"/>
        <end position="341"/>
    </location>
</feature>
<proteinExistence type="predicted"/>
<dbReference type="Proteomes" id="UP000051886">
    <property type="component" value="Unassembled WGS sequence"/>
</dbReference>
<dbReference type="STRING" id="449659.IV66_GL000640"/>
<dbReference type="EMBL" id="JQCN01000064">
    <property type="protein sequence ID" value="KRN96778.1"/>
    <property type="molecule type" value="Genomic_DNA"/>
</dbReference>
<dbReference type="PATRIC" id="fig|449659.4.peg.645"/>
<name>A0A0R2LCL3_9LACO</name>
<keyword evidence="3" id="KW-1185">Reference proteome</keyword>
<organism evidence="2 3">
    <name type="scientific">Ligilactobacillus pobuzihii</name>
    <dbReference type="NCBI Taxonomy" id="449659"/>
    <lineage>
        <taxon>Bacteria</taxon>
        <taxon>Bacillati</taxon>
        <taxon>Bacillota</taxon>
        <taxon>Bacilli</taxon>
        <taxon>Lactobacillales</taxon>
        <taxon>Lactobacillaceae</taxon>
        <taxon>Ligilactobacillus</taxon>
    </lineage>
</organism>